<dbReference type="PANTHER" id="PTHR24221">
    <property type="entry name" value="ATP-BINDING CASSETTE SUB-FAMILY B"/>
    <property type="match status" value="1"/>
</dbReference>
<feature type="region of interest" description="Disordered" evidence="7">
    <location>
        <begin position="324"/>
        <end position="343"/>
    </location>
</feature>
<keyword evidence="5 8" id="KW-1133">Transmembrane helix</keyword>
<evidence type="ECO:0000313" key="12">
    <source>
        <dbReference type="Proteomes" id="UP001165685"/>
    </source>
</evidence>
<evidence type="ECO:0000256" key="2">
    <source>
        <dbReference type="ARBA" id="ARBA00022692"/>
    </source>
</evidence>
<protein>
    <submittedName>
        <fullName evidence="11">ATP-binding cassette domain-containing protein</fullName>
    </submittedName>
</protein>
<dbReference type="Pfam" id="PF00005">
    <property type="entry name" value="ABC_tran"/>
    <property type="match status" value="1"/>
</dbReference>
<evidence type="ECO:0000259" key="9">
    <source>
        <dbReference type="PROSITE" id="PS50893"/>
    </source>
</evidence>
<dbReference type="Gene3D" id="1.20.1560.10">
    <property type="entry name" value="ABC transporter type 1, transmembrane domain"/>
    <property type="match status" value="1"/>
</dbReference>
<feature type="transmembrane region" description="Helical" evidence="8">
    <location>
        <begin position="55"/>
        <end position="83"/>
    </location>
</feature>
<keyword evidence="6 8" id="KW-0472">Membrane</keyword>
<dbReference type="PROSITE" id="PS50893">
    <property type="entry name" value="ABC_TRANSPORTER_2"/>
    <property type="match status" value="1"/>
</dbReference>
<dbReference type="PANTHER" id="PTHR24221:SF590">
    <property type="entry name" value="COMPONENT LINKED WITH THE ASSEMBLY OF CYTOCHROME' TRANSPORT TRANSMEMBRANE ATP-BINDING PROTEIN ABC TRANSPORTER CYDD-RELATED"/>
    <property type="match status" value="1"/>
</dbReference>
<dbReference type="PROSITE" id="PS00211">
    <property type="entry name" value="ABC_TRANSPORTER_1"/>
    <property type="match status" value="1"/>
</dbReference>
<feature type="domain" description="ABC transmembrane type-1" evidence="10">
    <location>
        <begin position="19"/>
        <end position="297"/>
    </location>
</feature>
<dbReference type="SUPFAM" id="SSF90123">
    <property type="entry name" value="ABC transporter transmembrane region"/>
    <property type="match status" value="1"/>
</dbReference>
<accession>A0ABT4TMZ5</accession>
<keyword evidence="3" id="KW-0547">Nucleotide-binding</keyword>
<dbReference type="InterPro" id="IPR003439">
    <property type="entry name" value="ABC_transporter-like_ATP-bd"/>
</dbReference>
<dbReference type="EMBL" id="JAQFWP010000029">
    <property type="protein sequence ID" value="MDA2806062.1"/>
    <property type="molecule type" value="Genomic_DNA"/>
</dbReference>
<dbReference type="GO" id="GO:0005524">
    <property type="term" value="F:ATP binding"/>
    <property type="evidence" value="ECO:0007669"/>
    <property type="project" value="UniProtKB-KW"/>
</dbReference>
<dbReference type="RefSeq" id="WP_270678708.1">
    <property type="nucleotide sequence ID" value="NZ_JAQFWP010000029.1"/>
</dbReference>
<evidence type="ECO:0000313" key="11">
    <source>
        <dbReference type="EMBL" id="MDA2806062.1"/>
    </source>
</evidence>
<evidence type="ECO:0000256" key="6">
    <source>
        <dbReference type="ARBA" id="ARBA00023136"/>
    </source>
</evidence>
<feature type="domain" description="ABC transporter" evidence="9">
    <location>
        <begin position="348"/>
        <end position="562"/>
    </location>
</feature>
<evidence type="ECO:0000256" key="8">
    <source>
        <dbReference type="SAM" id="Phobius"/>
    </source>
</evidence>
<dbReference type="Pfam" id="PF00664">
    <property type="entry name" value="ABC_membrane"/>
    <property type="match status" value="1"/>
</dbReference>
<keyword evidence="12" id="KW-1185">Reference proteome</keyword>
<comment type="subcellular location">
    <subcellularLocation>
        <location evidence="1">Cell membrane</location>
        <topology evidence="1">Multi-pass membrane protein</topology>
    </subcellularLocation>
</comment>
<feature type="transmembrane region" description="Helical" evidence="8">
    <location>
        <begin position="132"/>
        <end position="150"/>
    </location>
</feature>
<keyword evidence="4 11" id="KW-0067">ATP-binding</keyword>
<evidence type="ECO:0000256" key="1">
    <source>
        <dbReference type="ARBA" id="ARBA00004651"/>
    </source>
</evidence>
<dbReference type="InterPro" id="IPR017871">
    <property type="entry name" value="ABC_transporter-like_CS"/>
</dbReference>
<evidence type="ECO:0000256" key="7">
    <source>
        <dbReference type="SAM" id="MobiDB-lite"/>
    </source>
</evidence>
<keyword evidence="2 8" id="KW-0812">Transmembrane</keyword>
<dbReference type="SUPFAM" id="SSF52540">
    <property type="entry name" value="P-loop containing nucleoside triphosphate hydrolases"/>
    <property type="match status" value="1"/>
</dbReference>
<evidence type="ECO:0000256" key="4">
    <source>
        <dbReference type="ARBA" id="ARBA00022840"/>
    </source>
</evidence>
<organism evidence="11 12">
    <name type="scientific">Nocardiopsis suaedae</name>
    <dbReference type="NCBI Taxonomy" id="3018444"/>
    <lineage>
        <taxon>Bacteria</taxon>
        <taxon>Bacillati</taxon>
        <taxon>Actinomycetota</taxon>
        <taxon>Actinomycetes</taxon>
        <taxon>Streptosporangiales</taxon>
        <taxon>Nocardiopsidaceae</taxon>
        <taxon>Nocardiopsis</taxon>
    </lineage>
</organism>
<dbReference type="Gene3D" id="3.40.50.300">
    <property type="entry name" value="P-loop containing nucleotide triphosphate hydrolases"/>
    <property type="match status" value="1"/>
</dbReference>
<evidence type="ECO:0000256" key="3">
    <source>
        <dbReference type="ARBA" id="ARBA00022741"/>
    </source>
</evidence>
<proteinExistence type="predicted"/>
<name>A0ABT4TMZ5_9ACTN</name>
<dbReference type="InterPro" id="IPR003593">
    <property type="entry name" value="AAA+_ATPase"/>
</dbReference>
<dbReference type="CDD" id="cd03228">
    <property type="entry name" value="ABCC_MRP_Like"/>
    <property type="match status" value="1"/>
</dbReference>
<dbReference type="InterPro" id="IPR027417">
    <property type="entry name" value="P-loop_NTPase"/>
</dbReference>
<comment type="caution">
    <text evidence="11">The sequence shown here is derived from an EMBL/GenBank/DDBJ whole genome shotgun (WGS) entry which is preliminary data.</text>
</comment>
<sequence>MMIVRELWREAARFPAALAWSTGLLALVFLTHVAQAVAIAWSMSAVLRGRPEDVLAALALIVGIALARTVLSLVQASAAAGLGGRVRQALRRRAMRAALVPERLHDTDARDGSMRSALGDGIDGTDAYVSKYIPAIAQVFLACPVIVAALAVLSPAAGLCVAAGIVLALLGPMAWKRMMARRGLDHWDSYEDLGSDLLESLRGMATLRTLGDVPGTRRRLHARSEALRRATERVMRVSLAETAVIDFAVQAGVVAAAVAALGHAAAGQGPAIEVYLILLLSSEAFRPVRDLSRHWHAGFLGLTAIPGLARIGAFAAGSGAAGSGAPGEGLAGAPPHPAGPTAEQAGELRVTGLGFGYPGARDDVLHDLTLTARRGSLTAITGESGAGKSTLFDLVLGFLTPDRGGIALDGRPVRPDDVAVVSQRPVLFAGSVRDNLAATRPGAAAPDDADLAAACRSAGILDEIRRLPHGFDTEVTEAGTNLSGGQRQRLALARALLARRPVLLVDEPTSALDAARAAEVVDTLHRVARDRIVIMISHRPETLTGAAHVLRLDAGHLERSAP</sequence>
<dbReference type="SMART" id="SM00382">
    <property type="entry name" value="AAA"/>
    <property type="match status" value="1"/>
</dbReference>
<gene>
    <name evidence="11" type="ORF">O4U47_16225</name>
</gene>
<dbReference type="InterPro" id="IPR039421">
    <property type="entry name" value="Type_1_exporter"/>
</dbReference>
<dbReference type="InterPro" id="IPR011527">
    <property type="entry name" value="ABC1_TM_dom"/>
</dbReference>
<dbReference type="Proteomes" id="UP001165685">
    <property type="component" value="Unassembled WGS sequence"/>
</dbReference>
<dbReference type="InterPro" id="IPR036640">
    <property type="entry name" value="ABC1_TM_sf"/>
</dbReference>
<evidence type="ECO:0000256" key="5">
    <source>
        <dbReference type="ARBA" id="ARBA00022989"/>
    </source>
</evidence>
<reference evidence="11" key="1">
    <citation type="submission" date="2023-01" db="EMBL/GenBank/DDBJ databases">
        <title>Draft genome sequence of Nocardiopsis sp. LSu2-4 isolated from halophytes.</title>
        <authorList>
            <person name="Duangmal K."/>
            <person name="Chantavorakit T."/>
        </authorList>
    </citation>
    <scope>NUCLEOTIDE SEQUENCE</scope>
    <source>
        <strain evidence="11">LSu2-4</strain>
    </source>
</reference>
<evidence type="ECO:0000259" key="10">
    <source>
        <dbReference type="PROSITE" id="PS50929"/>
    </source>
</evidence>
<dbReference type="PROSITE" id="PS50929">
    <property type="entry name" value="ABC_TM1F"/>
    <property type="match status" value="1"/>
</dbReference>